<comment type="caution">
    <text evidence="7">The sequence shown here is derived from an EMBL/GenBank/DDBJ whole genome shotgun (WGS) entry which is preliminary data.</text>
</comment>
<feature type="domain" description="RNA-binding S4" evidence="6">
    <location>
        <begin position="1"/>
        <end position="62"/>
    </location>
</feature>
<proteinExistence type="inferred from homology"/>
<keyword evidence="2 5" id="KW-0699">rRNA-binding</keyword>
<dbReference type="Proteomes" id="UP001286174">
    <property type="component" value="Unassembled WGS sequence"/>
</dbReference>
<dbReference type="SUPFAM" id="SSF55174">
    <property type="entry name" value="Alpha-L RNA-binding motif"/>
    <property type="match status" value="1"/>
</dbReference>
<dbReference type="InterPro" id="IPR025490">
    <property type="entry name" value="RqcP"/>
</dbReference>
<sequence length="90" mass="10074">MRIDKYLKASRIMKRRTIANELAANQRVEINGKAVKPSHEVKVGDVVAVTFGSRRLEVRVLSVEEAKKKKDASSMYEIIGESRVGEASKD</sequence>
<evidence type="ECO:0000256" key="2">
    <source>
        <dbReference type="ARBA" id="ARBA00022730"/>
    </source>
</evidence>
<name>A0AB35U3G3_9FIRM</name>
<evidence type="ECO:0000259" key="6">
    <source>
        <dbReference type="SMART" id="SM00363"/>
    </source>
</evidence>
<comment type="similarity">
    <text evidence="5">Belongs to the RqcP family.</text>
</comment>
<dbReference type="GO" id="GO:0072344">
    <property type="term" value="P:rescue of stalled ribosome"/>
    <property type="evidence" value="ECO:0007669"/>
    <property type="project" value="UniProtKB-UniRule"/>
</dbReference>
<dbReference type="InterPro" id="IPR002942">
    <property type="entry name" value="S4_RNA-bd"/>
</dbReference>
<evidence type="ECO:0000256" key="1">
    <source>
        <dbReference type="ARBA" id="ARBA00022555"/>
    </source>
</evidence>
<dbReference type="EMBL" id="JALBUR010000002">
    <property type="protein sequence ID" value="MDX8418822.1"/>
    <property type="molecule type" value="Genomic_DNA"/>
</dbReference>
<dbReference type="AlphaFoldDB" id="A0AB35U3G3"/>
<accession>A0AB35U3G3</accession>
<dbReference type="HAMAP" id="MF_00871">
    <property type="entry name" value="RqcP"/>
    <property type="match status" value="1"/>
</dbReference>
<evidence type="ECO:0000256" key="4">
    <source>
        <dbReference type="ARBA" id="ARBA00022917"/>
    </source>
</evidence>
<dbReference type="GO" id="GO:0000049">
    <property type="term" value="F:tRNA binding"/>
    <property type="evidence" value="ECO:0007669"/>
    <property type="project" value="UniProtKB-UniRule"/>
</dbReference>
<evidence type="ECO:0000256" key="5">
    <source>
        <dbReference type="HAMAP-Rule" id="MF_00871"/>
    </source>
</evidence>
<gene>
    <name evidence="5" type="primary">rqcP</name>
    <name evidence="7" type="ORF">MOZ60_01790</name>
</gene>
<dbReference type="SMART" id="SM00363">
    <property type="entry name" value="S4"/>
    <property type="match status" value="1"/>
</dbReference>
<dbReference type="Pfam" id="PF01479">
    <property type="entry name" value="S4"/>
    <property type="match status" value="1"/>
</dbReference>
<dbReference type="GO" id="GO:0019843">
    <property type="term" value="F:rRNA binding"/>
    <property type="evidence" value="ECO:0007669"/>
    <property type="project" value="UniProtKB-UniRule"/>
</dbReference>
<dbReference type="PIRSF" id="PIRSF038881">
    <property type="entry name" value="RNAbp_HP1423"/>
    <property type="match status" value="1"/>
</dbReference>
<keyword evidence="8" id="KW-1185">Reference proteome</keyword>
<protein>
    <recommendedName>
        <fullName evidence="5">RQC P-site tRNA stabilizing factor</fullName>
        <shortName evidence="5">RqcP</shortName>
    </recommendedName>
    <alternativeName>
        <fullName evidence="5">Ribosome-associated protein quality control protein P</fullName>
    </alternativeName>
</protein>
<evidence type="ECO:0000313" key="7">
    <source>
        <dbReference type="EMBL" id="MDX8418822.1"/>
    </source>
</evidence>
<dbReference type="PROSITE" id="PS50889">
    <property type="entry name" value="S4"/>
    <property type="match status" value="1"/>
</dbReference>
<organism evidence="7 8">
    <name type="scientific">Grylomicrobium aquisgranensis</name>
    <dbReference type="NCBI Taxonomy" id="2926318"/>
    <lineage>
        <taxon>Bacteria</taxon>
        <taxon>Bacillati</taxon>
        <taxon>Bacillota</taxon>
        <taxon>Erysipelotrichia</taxon>
        <taxon>Erysipelotrichales</taxon>
        <taxon>Erysipelotrichaceae</taxon>
        <taxon>Grylomicrobium</taxon>
    </lineage>
</organism>
<reference evidence="7 8" key="1">
    <citation type="submission" date="2022-03" db="EMBL/GenBank/DDBJ databases">
        <title>Novel taxa within the pig intestine.</title>
        <authorList>
            <person name="Wylensek D."/>
            <person name="Bishof K."/>
            <person name="Afrizal A."/>
            <person name="Clavel T."/>
        </authorList>
    </citation>
    <scope>NUCLEOTIDE SEQUENCE [LARGE SCALE GENOMIC DNA]</scope>
    <source>
        <strain evidence="7 8">CLA-KB-P133</strain>
    </source>
</reference>
<keyword evidence="3 5" id="KW-0694">RNA-binding</keyword>
<dbReference type="Gene3D" id="3.10.290.10">
    <property type="entry name" value="RNA-binding S4 domain"/>
    <property type="match status" value="1"/>
</dbReference>
<dbReference type="CDD" id="cd00165">
    <property type="entry name" value="S4"/>
    <property type="match status" value="1"/>
</dbReference>
<dbReference type="InterPro" id="IPR036986">
    <property type="entry name" value="S4_RNA-bd_sf"/>
</dbReference>
<comment type="subunit">
    <text evidence="5">Associates with stalled 50S ribosomal subunits. Binds to RqcH, 23S rRNA and the P-site tRNA. Does not require RqcH for association with 50S subunits.</text>
</comment>
<dbReference type="RefSeq" id="WP_108774615.1">
    <property type="nucleotide sequence ID" value="NZ_JALBUR010000002.1"/>
</dbReference>
<keyword evidence="1 5" id="KW-0820">tRNA-binding</keyword>
<evidence type="ECO:0000313" key="8">
    <source>
        <dbReference type="Proteomes" id="UP001286174"/>
    </source>
</evidence>
<keyword evidence="4 5" id="KW-0648">Protein biosynthesis</keyword>
<evidence type="ECO:0000256" key="3">
    <source>
        <dbReference type="ARBA" id="ARBA00022884"/>
    </source>
</evidence>
<comment type="function">
    <text evidence="5">Key component of the ribosome quality control system (RQC), a ribosome-associated complex that mediates the extraction of incompletely synthesized nascent chains from stalled ribosomes and their subsequent degradation. RqcH recruits Ala-charged tRNA, and with RqcP directs the elongation of stalled nascent chains on 50S ribosomal subunits, leading to non-templated C-terminal alanine extensions (Ala tail). The Ala tail promotes nascent chain degradation. RqcP is associated with the translocation-like movement of the peptidyl-tRNA from the A-site into the P-site.</text>
</comment>
<dbReference type="GO" id="GO:0043023">
    <property type="term" value="F:ribosomal large subunit binding"/>
    <property type="evidence" value="ECO:0007669"/>
    <property type="project" value="UniProtKB-UniRule"/>
</dbReference>